<dbReference type="AlphaFoldDB" id="A0A1E1KND6"/>
<evidence type="ECO:0000313" key="2">
    <source>
        <dbReference type="Proteomes" id="UP000178912"/>
    </source>
</evidence>
<name>A0A1E1KND6_9HELO</name>
<sequence>MPISMRPRSGTLLVTRNGRTASLEVKIEGASDGSSLVVTNSSVELKSAKRAVILQYREQWCDLKGIDPEFMDPAAEGRFLKAWNKIRDIL</sequence>
<gene>
    <name evidence="1" type="ORF">RAG0_07878</name>
</gene>
<keyword evidence="2" id="KW-1185">Reference proteome</keyword>
<protein>
    <submittedName>
        <fullName evidence="1">Uncharacterized protein</fullName>
    </submittedName>
</protein>
<organism evidence="1 2">
    <name type="scientific">Rhynchosporium agropyri</name>
    <dbReference type="NCBI Taxonomy" id="914238"/>
    <lineage>
        <taxon>Eukaryota</taxon>
        <taxon>Fungi</taxon>
        <taxon>Dikarya</taxon>
        <taxon>Ascomycota</taxon>
        <taxon>Pezizomycotina</taxon>
        <taxon>Leotiomycetes</taxon>
        <taxon>Helotiales</taxon>
        <taxon>Ploettnerulaceae</taxon>
        <taxon>Rhynchosporium</taxon>
    </lineage>
</organism>
<reference evidence="2" key="1">
    <citation type="submission" date="2016-03" db="EMBL/GenBank/DDBJ databases">
        <authorList>
            <person name="Guldener U."/>
        </authorList>
    </citation>
    <scope>NUCLEOTIDE SEQUENCE [LARGE SCALE GENOMIC DNA]</scope>
    <source>
        <strain evidence="2">04CH-RAC-A.6.1</strain>
    </source>
</reference>
<evidence type="ECO:0000313" key="1">
    <source>
        <dbReference type="EMBL" id="CZS99511.1"/>
    </source>
</evidence>
<proteinExistence type="predicted"/>
<dbReference type="EMBL" id="FJUX01000041">
    <property type="protein sequence ID" value="CZS99511.1"/>
    <property type="molecule type" value="Genomic_DNA"/>
</dbReference>
<dbReference type="Proteomes" id="UP000178912">
    <property type="component" value="Unassembled WGS sequence"/>
</dbReference>
<accession>A0A1E1KND6</accession>